<organism evidence="2 3">
    <name type="scientific">Microcella daejeonensis</name>
    <dbReference type="NCBI Taxonomy" id="2994971"/>
    <lineage>
        <taxon>Bacteria</taxon>
        <taxon>Bacillati</taxon>
        <taxon>Actinomycetota</taxon>
        <taxon>Actinomycetes</taxon>
        <taxon>Micrococcales</taxon>
        <taxon>Microbacteriaceae</taxon>
        <taxon>Microcella</taxon>
    </lineage>
</organism>
<dbReference type="KEGG" id="mdb:OVN18_01480"/>
<sequence>MHREAASLADALAVIQQEYGPSARIVAAEAVTVGGFRGLFARRYFDIEFEVPDGAPGAPTGAAGPVAPGASAAGIDALLRAAEQVEGDWMPGAGPHAAPTPSVPGAAAPAPAAAPRPSTERPEFAELLAELSATTTGVREPAAVPVARGERGALVMVIGAGEAAWEQARTIAADSGALLAQAGAHERAGFPRGDDRRRARALRADAVGEGRSTVLAAGLPASIPVSASRLQALDDIGADQIWLVVDAARKADDTARWVTAIGAALPVDALAVIGVAATASPETVDALGIPIGWIDGRPAARPRLG</sequence>
<name>A0A9E8MLB9_9MICO</name>
<keyword evidence="3" id="KW-1185">Reference proteome</keyword>
<accession>A0A9E8MLB9</accession>
<evidence type="ECO:0000313" key="3">
    <source>
        <dbReference type="Proteomes" id="UP001164706"/>
    </source>
</evidence>
<reference evidence="2" key="1">
    <citation type="submission" date="2022-11" db="EMBL/GenBank/DDBJ databases">
        <title>Description of Microcella daejonensis nov. sp, isolated from riverside soil.</title>
        <authorList>
            <person name="Molina K.M."/>
            <person name="Kim S.B."/>
        </authorList>
    </citation>
    <scope>NUCLEOTIDE SEQUENCE</scope>
    <source>
        <strain evidence="2">MMS21-STM12</strain>
    </source>
</reference>
<dbReference type="EMBL" id="CP113089">
    <property type="protein sequence ID" value="WAB81718.1"/>
    <property type="molecule type" value="Genomic_DNA"/>
</dbReference>
<gene>
    <name evidence="2" type="ORF">OVN18_01480</name>
</gene>
<protein>
    <submittedName>
        <fullName evidence="2">Uncharacterized protein</fullName>
    </submittedName>
</protein>
<feature type="compositionally biased region" description="Low complexity" evidence="1">
    <location>
        <begin position="97"/>
        <end position="117"/>
    </location>
</feature>
<dbReference type="RefSeq" id="WP_267781507.1">
    <property type="nucleotide sequence ID" value="NZ_CP113089.1"/>
</dbReference>
<dbReference type="AlphaFoldDB" id="A0A9E8MLB9"/>
<evidence type="ECO:0000313" key="2">
    <source>
        <dbReference type="EMBL" id="WAB81718.1"/>
    </source>
</evidence>
<dbReference type="Proteomes" id="UP001164706">
    <property type="component" value="Chromosome"/>
</dbReference>
<evidence type="ECO:0000256" key="1">
    <source>
        <dbReference type="SAM" id="MobiDB-lite"/>
    </source>
</evidence>
<proteinExistence type="predicted"/>
<feature type="region of interest" description="Disordered" evidence="1">
    <location>
        <begin position="88"/>
        <end position="121"/>
    </location>
</feature>